<accession>A0A915JL21</accession>
<dbReference type="Proteomes" id="UP000887565">
    <property type="component" value="Unplaced"/>
</dbReference>
<dbReference type="AlphaFoldDB" id="A0A915JL21"/>
<reference evidence="2" key="1">
    <citation type="submission" date="2022-11" db="UniProtKB">
        <authorList>
            <consortium name="WormBaseParasite"/>
        </authorList>
    </citation>
    <scope>IDENTIFICATION</scope>
</reference>
<evidence type="ECO:0000313" key="1">
    <source>
        <dbReference type="Proteomes" id="UP000887565"/>
    </source>
</evidence>
<keyword evidence="1" id="KW-1185">Reference proteome</keyword>
<name>A0A915JL21_ROMCU</name>
<protein>
    <submittedName>
        <fullName evidence="2">Uncharacterized protein</fullName>
    </submittedName>
</protein>
<dbReference type="WBParaSite" id="nRc.2.0.1.t26894-RA">
    <property type="protein sequence ID" value="nRc.2.0.1.t26894-RA"/>
    <property type="gene ID" value="nRc.2.0.1.g26894"/>
</dbReference>
<evidence type="ECO:0000313" key="2">
    <source>
        <dbReference type="WBParaSite" id="nRc.2.0.1.t26894-RA"/>
    </source>
</evidence>
<organism evidence="1 2">
    <name type="scientific">Romanomermis culicivorax</name>
    <name type="common">Nematode worm</name>
    <dbReference type="NCBI Taxonomy" id="13658"/>
    <lineage>
        <taxon>Eukaryota</taxon>
        <taxon>Metazoa</taxon>
        <taxon>Ecdysozoa</taxon>
        <taxon>Nematoda</taxon>
        <taxon>Enoplea</taxon>
        <taxon>Dorylaimia</taxon>
        <taxon>Mermithida</taxon>
        <taxon>Mermithoidea</taxon>
        <taxon>Mermithidae</taxon>
        <taxon>Romanomermis</taxon>
    </lineage>
</organism>
<proteinExistence type="predicted"/>
<sequence length="155" mass="18451">MKYRYLKAEREQARKQHENIDYILSCCVYDLELVINEMDKPKARMIAISPEALNLKVLITELMFLWAAAYQISWGQLDLLECRQLRLTIGQCLGLCSIRCKRFFVVFLVLLDYGVIQDLQNCFQLFPHHTIEPELIADLTRRFRETFEDKERQED</sequence>